<feature type="region of interest" description="Disordered" evidence="9">
    <location>
        <begin position="53"/>
        <end position="78"/>
    </location>
</feature>
<protein>
    <submittedName>
        <fullName evidence="12">Shroom family member 3</fullName>
    </submittedName>
</protein>
<dbReference type="GO" id="GO:0005874">
    <property type="term" value="C:microtubule"/>
    <property type="evidence" value="ECO:0007669"/>
    <property type="project" value="UniProtKB-KW"/>
</dbReference>
<feature type="region of interest" description="Disordered" evidence="9">
    <location>
        <begin position="154"/>
        <end position="257"/>
    </location>
</feature>
<keyword evidence="8" id="KW-0175">Coiled coil</keyword>
<evidence type="ECO:0000256" key="2">
    <source>
        <dbReference type="ARBA" id="ARBA00006469"/>
    </source>
</evidence>
<feature type="region of interest" description="Disordered" evidence="9">
    <location>
        <begin position="463"/>
        <end position="488"/>
    </location>
</feature>
<dbReference type="PANTHER" id="PTHR15012">
    <property type="entry name" value="APICAL PROTEIN/SHROOM-RELATED"/>
    <property type="match status" value="1"/>
</dbReference>
<dbReference type="Ensembl" id="ENSCSRT00000028367.1">
    <property type="protein sequence ID" value="ENSCSRP00000027243.1"/>
    <property type="gene ID" value="ENSCSRG00000020200.1"/>
</dbReference>
<proteinExistence type="inferred from homology"/>
<dbReference type="GO" id="GO:0016324">
    <property type="term" value="C:apical plasma membrane"/>
    <property type="evidence" value="ECO:0007669"/>
    <property type="project" value="TreeGrafter"/>
</dbReference>
<accession>A0A8C3TFV3</accession>
<comment type="similarity">
    <text evidence="2">Belongs to the shroom family.</text>
</comment>
<evidence type="ECO:0000256" key="1">
    <source>
        <dbReference type="ARBA" id="ARBA00004245"/>
    </source>
</evidence>
<feature type="compositionally biased region" description="Low complexity" evidence="9">
    <location>
        <begin position="950"/>
        <end position="976"/>
    </location>
</feature>
<feature type="region of interest" description="Disordered" evidence="9">
    <location>
        <begin position="1119"/>
        <end position="1151"/>
    </location>
</feature>
<evidence type="ECO:0000313" key="13">
    <source>
        <dbReference type="Proteomes" id="UP000694403"/>
    </source>
</evidence>
<feature type="compositionally biased region" description="Low complexity" evidence="9">
    <location>
        <begin position="428"/>
        <end position="439"/>
    </location>
</feature>
<dbReference type="Pfam" id="PF08687">
    <property type="entry name" value="ASD2"/>
    <property type="match status" value="1"/>
</dbReference>
<name>A0A8C3TFV3_CHESE</name>
<dbReference type="Proteomes" id="UP000694403">
    <property type="component" value="Unplaced"/>
</dbReference>
<feature type="compositionally biased region" description="Polar residues" evidence="9">
    <location>
        <begin position="1087"/>
        <end position="1101"/>
    </location>
</feature>
<dbReference type="InterPro" id="IPR027685">
    <property type="entry name" value="Shroom_fam"/>
</dbReference>
<comment type="subcellular location">
    <subcellularLocation>
        <location evidence="1">Cytoplasm</location>
        <location evidence="1">Cytoskeleton</location>
    </subcellularLocation>
</comment>
<feature type="compositionally biased region" description="Polar residues" evidence="9">
    <location>
        <begin position="479"/>
        <end position="488"/>
    </location>
</feature>
<feature type="compositionally biased region" description="Basic and acidic residues" evidence="9">
    <location>
        <begin position="619"/>
        <end position="629"/>
    </location>
</feature>
<feature type="compositionally biased region" description="Pro residues" evidence="9">
    <location>
        <begin position="1256"/>
        <end position="1268"/>
    </location>
</feature>
<feature type="region of interest" description="Disordered" evidence="9">
    <location>
        <begin position="933"/>
        <end position="1009"/>
    </location>
</feature>
<dbReference type="GO" id="GO:0005912">
    <property type="term" value="C:adherens junction"/>
    <property type="evidence" value="ECO:0007669"/>
    <property type="project" value="TreeGrafter"/>
</dbReference>
<feature type="compositionally biased region" description="Basic and acidic residues" evidence="9">
    <location>
        <begin position="1134"/>
        <end position="1150"/>
    </location>
</feature>
<feature type="compositionally biased region" description="Polar residues" evidence="9">
    <location>
        <begin position="1"/>
        <end position="16"/>
    </location>
</feature>
<evidence type="ECO:0000259" key="10">
    <source>
        <dbReference type="PROSITE" id="PS51306"/>
    </source>
</evidence>
<dbReference type="Pfam" id="PF08688">
    <property type="entry name" value="ASD1"/>
    <property type="match status" value="1"/>
</dbReference>
<feature type="compositionally biased region" description="Pro residues" evidence="9">
    <location>
        <begin position="309"/>
        <end position="323"/>
    </location>
</feature>
<feature type="region of interest" description="Disordered" evidence="9">
    <location>
        <begin position="1194"/>
        <end position="1339"/>
    </location>
</feature>
<feature type="compositionally biased region" description="Basic and acidic residues" evidence="9">
    <location>
        <begin position="376"/>
        <end position="390"/>
    </location>
</feature>
<evidence type="ECO:0000256" key="6">
    <source>
        <dbReference type="ARBA" id="ARBA00023212"/>
    </source>
</evidence>
<feature type="region of interest" description="Disordered" evidence="9">
    <location>
        <begin position="1024"/>
        <end position="1066"/>
    </location>
</feature>
<dbReference type="GO" id="GO:0007015">
    <property type="term" value="P:actin filament organization"/>
    <property type="evidence" value="ECO:0007669"/>
    <property type="project" value="TreeGrafter"/>
</dbReference>
<feature type="region of interest" description="Disordered" evidence="9">
    <location>
        <begin position="572"/>
        <end position="709"/>
    </location>
</feature>
<feature type="compositionally biased region" description="Polar residues" evidence="9">
    <location>
        <begin position="358"/>
        <end position="371"/>
    </location>
</feature>
<evidence type="ECO:0000256" key="7">
    <source>
        <dbReference type="PROSITE-ProRule" id="PRU00637"/>
    </source>
</evidence>
<feature type="region of interest" description="Disordered" evidence="9">
    <location>
        <begin position="1082"/>
        <end position="1106"/>
    </location>
</feature>
<reference evidence="12" key="1">
    <citation type="submission" date="2025-08" db="UniProtKB">
        <authorList>
            <consortium name="Ensembl"/>
        </authorList>
    </citation>
    <scope>IDENTIFICATION</scope>
</reference>
<evidence type="ECO:0000256" key="4">
    <source>
        <dbReference type="ARBA" id="ARBA00022701"/>
    </source>
</evidence>
<reference evidence="12" key="2">
    <citation type="submission" date="2025-09" db="UniProtKB">
        <authorList>
            <consortium name="Ensembl"/>
        </authorList>
    </citation>
    <scope>IDENTIFICATION</scope>
</reference>
<evidence type="ECO:0000313" key="12">
    <source>
        <dbReference type="Ensembl" id="ENSCSRP00000027243.1"/>
    </source>
</evidence>
<keyword evidence="3" id="KW-0963">Cytoplasm</keyword>
<feature type="region of interest" description="Disordered" evidence="9">
    <location>
        <begin position="275"/>
        <end position="330"/>
    </location>
</feature>
<feature type="domain" description="ASD2" evidence="11">
    <location>
        <begin position="1346"/>
        <end position="1634"/>
    </location>
</feature>
<feature type="compositionally biased region" description="Low complexity" evidence="9">
    <location>
        <begin position="24"/>
        <end position="35"/>
    </location>
</feature>
<evidence type="ECO:0000259" key="11">
    <source>
        <dbReference type="PROSITE" id="PS51307"/>
    </source>
</evidence>
<keyword evidence="4" id="KW-0493">Microtubule</keyword>
<evidence type="ECO:0000256" key="5">
    <source>
        <dbReference type="ARBA" id="ARBA00023203"/>
    </source>
</evidence>
<keyword evidence="13" id="KW-1185">Reference proteome</keyword>
<evidence type="ECO:0000256" key="9">
    <source>
        <dbReference type="SAM" id="MobiDB-lite"/>
    </source>
</evidence>
<keyword evidence="6" id="KW-0206">Cytoskeleton</keyword>
<dbReference type="Gene3D" id="6.10.250.3120">
    <property type="match status" value="1"/>
</dbReference>
<dbReference type="GO" id="GO:0043296">
    <property type="term" value="C:apical junction complex"/>
    <property type="evidence" value="ECO:0007669"/>
    <property type="project" value="TreeGrafter"/>
</dbReference>
<feature type="compositionally biased region" description="Low complexity" evidence="9">
    <location>
        <begin position="592"/>
        <end position="602"/>
    </location>
</feature>
<feature type="compositionally biased region" description="Basic and acidic residues" evidence="9">
    <location>
        <begin position="938"/>
        <end position="949"/>
    </location>
</feature>
<dbReference type="InterPro" id="IPR014800">
    <property type="entry name" value="ASD1_dom"/>
</dbReference>
<feature type="region of interest" description="Disordered" evidence="9">
    <location>
        <begin position="1"/>
        <end position="40"/>
    </location>
</feature>
<dbReference type="GO" id="GO:0051015">
    <property type="term" value="F:actin filament binding"/>
    <property type="evidence" value="ECO:0007669"/>
    <property type="project" value="InterPro"/>
</dbReference>
<organism evidence="12 13">
    <name type="scientific">Chelydra serpentina</name>
    <name type="common">Snapping turtle</name>
    <name type="synonym">Testudo serpentina</name>
    <dbReference type="NCBI Taxonomy" id="8475"/>
    <lineage>
        <taxon>Eukaryota</taxon>
        <taxon>Metazoa</taxon>
        <taxon>Chordata</taxon>
        <taxon>Craniata</taxon>
        <taxon>Vertebrata</taxon>
        <taxon>Euteleostomi</taxon>
        <taxon>Archelosauria</taxon>
        <taxon>Testudinata</taxon>
        <taxon>Testudines</taxon>
        <taxon>Cryptodira</taxon>
        <taxon>Durocryptodira</taxon>
        <taxon>Americhelydia</taxon>
        <taxon>Chelydroidea</taxon>
        <taxon>Chelydridae</taxon>
        <taxon>Chelydra</taxon>
    </lineage>
</organism>
<feature type="compositionally biased region" description="Polar residues" evidence="9">
    <location>
        <begin position="649"/>
        <end position="662"/>
    </location>
</feature>
<keyword evidence="5 7" id="KW-0009">Actin-binding</keyword>
<dbReference type="PROSITE" id="PS51307">
    <property type="entry name" value="ASD2"/>
    <property type="match status" value="1"/>
</dbReference>
<dbReference type="GO" id="GO:0030864">
    <property type="term" value="C:cortical actin cytoskeleton"/>
    <property type="evidence" value="ECO:0007669"/>
    <property type="project" value="TreeGrafter"/>
</dbReference>
<feature type="region of interest" description="Disordered" evidence="9">
    <location>
        <begin position="785"/>
        <end position="834"/>
    </location>
</feature>
<feature type="compositionally biased region" description="Polar residues" evidence="9">
    <location>
        <begin position="669"/>
        <end position="686"/>
    </location>
</feature>
<dbReference type="PROSITE" id="PS51306">
    <property type="entry name" value="ASD1"/>
    <property type="match status" value="1"/>
</dbReference>
<feature type="compositionally biased region" description="Low complexity" evidence="9">
    <location>
        <begin position="1048"/>
        <end position="1059"/>
    </location>
</feature>
<sequence length="1668" mass="183871">IENQPDPSMMQISQGTIGAPWHQSYHSSSSTSDLSGCDHGYLRRSPDQYSSWGSMETLDHTPSGYHPGHLSPAKSTNSIDQLAQLHSKRDSAYSSFSTNSSLPECPAPSFCKERSFSMDNVHARGSPPEGMRQADIRYVKTVYDAQRGVSEEYEVNSSVLRPGGEGRTQTEGRGYSRPPGYSRYSGGPFWGQQRRSSSDSEGQPPKGPPMPPTRSDSYAAIRHHERPSSWSSLDQNKPCRAQPKGAWPPPSGAVSLGQGQLLKPLFVEGKLHTVVEKSPESSPKVKPKQSYSQAAQPGRPLLPTGVYPVPSPEPHFAQVPPPSASNNGMLYPALAKESGYTPPLPATYEKALVCSQSDVDENGNQSVTNRSAVFYRPDHGLPAAEKKQEAKFAQYKPHGTSGPDVRLTPSQKDKSGSLYVTSHGIRESTSSTPHSNHNSQACSRDASESKALYQPKEYWAAELQEDKNANLQKSERDPTSQNQWGYSNTKQLGFSSLQNSLESTKWQNNLELKEMQQCQGHSDAQLSFTNRNNKAENDRRGQGCGQWNDLDRQAFPRQEDDVTSVAPFHNAEPKYEEPSSLLHPKASDFSRSRLSSSSTQSSQPGKLESGKPHCSVLEKVSKIEQREQGSQRPQSLGVPSFGHNYGPNRPSQSSGARCSLNSPEDVRNKSSSQEHGQPAGEQTGSETPPCAQPVSRNGSAKPEEVDWQPVEQQMAAAANQVRQSEYYGLTRSRSTFQLTCEPEKELLWRDKVQDAPGTPLDASFSRNYRNSIKDAQSKVLRATSFRRKDLDISPPLGSKPKRSERRPASAHVGMRSTTASPHIPKERHSVTPTQAGLSQLVSRVGGRKRLTAEQKKRSYSEPEKINEVGVSDHEPLPFSPQKKGLHFIFPENTVADRRKIFERENKARSTINLSKPALKQLQQNALADYIQRKTGKRPSHDAGVLRERSQSSYLQASSLDSQSLSSASSMNSLQDQKLYRRRESLEQVSSSSATRPELPKSAQAGQRASRDQLLYRMEERAFEKASLPGKSGKSVSAEDLLDRSENQSVPVHVRSRSSPTADKKHQDLLRGESNEFGHLVKNPSYVVGSSSSEAHSTQPPSDLQAAGDSLAMRQRAKLDAVPPEGNDNGQARPLYRDDSSPEDSAKERMQRKAMLAQRLLEPKVKWAHSVNDDSFPKGSVSCPVSGQKLFQRWQSLPAQSSTSSDPETPPSSGKISLRISESGLQLTPPPGLPEEGDDEVFIKDSQPGAAGTAFKPLPPPPPPPPLPEWSPSAFTSEAEVFPPPPPAAFEAGERPNSEKQNAVQLRGNLKEPNAQRKDLENGGLSPGTQGTAIQVKKKTPEDIKSEALAKEIVHRDKSLADILDPDSKMKTTMDLMEGIFPNGTSLLKENNMKRKMMQKKASRTVPENDRREEKEAAITLVTCTAYYTMSAPKAELLNKIKDLPKDVDKEEEQLDLNEKKAELIASLSHKLEILKEAKESLLADIKLNNALGEEVEVLISELCKPNEFDKYKMFIGDLDKVVNLLLSLSGRLARVENVLSSLGEDVNTEERSSLNEKRKMLAGQHEDARELKENLDRRERVVLDILGNYLSEEQLQEYQHFVKMKSALLIEQRELDDKIKLGQEQLKCLTESLPTDFIPTDTTAAAAPATATLLGVSSSLPTPSASSL</sequence>
<evidence type="ECO:0000256" key="3">
    <source>
        <dbReference type="ARBA" id="ARBA00022490"/>
    </source>
</evidence>
<feature type="domain" description="ASD1" evidence="10">
    <location>
        <begin position="772"/>
        <end position="869"/>
    </location>
</feature>
<dbReference type="InterPro" id="IPR014799">
    <property type="entry name" value="ASD2_dom"/>
</dbReference>
<evidence type="ECO:0000256" key="8">
    <source>
        <dbReference type="SAM" id="Coils"/>
    </source>
</evidence>
<dbReference type="PANTHER" id="PTHR15012:SF33">
    <property type="entry name" value="PROTEIN SHROOM3"/>
    <property type="match status" value="1"/>
</dbReference>
<feature type="compositionally biased region" description="Basic and acidic residues" evidence="9">
    <location>
        <begin position="464"/>
        <end position="478"/>
    </location>
</feature>
<feature type="region of interest" description="Disordered" evidence="9">
    <location>
        <begin position="358"/>
        <end position="449"/>
    </location>
</feature>
<feature type="coiled-coil region" evidence="8">
    <location>
        <begin position="1433"/>
        <end position="1484"/>
    </location>
</feature>
<feature type="compositionally biased region" description="Low complexity" evidence="9">
    <location>
        <begin position="1200"/>
        <end position="1212"/>
    </location>
</feature>